<sequence length="910" mass="102937">MRIKTLVGIHGASHSKTWRAHRVKVDSPRSHQEKFGKMSSPTQLEDDEEMEEVECVSEGPFRPVLECIDLLSDSEDEGCSSFAGMLEDKINQHKAHVTSTLDRLAHKVAQEKKERADKCKAFKEKQILQKAHGQQELAGSNGVSMEAKRCVDMWLRMPGLKPGVISAGLGRRRTHAAFPRSSSTGHTCPVINCGRVYENVSLLDGHLKRFDHSPCDPAIHLRGSPSEFFACVACSLHFQTKEEWKKHLDSKVSSCTDGHSLDQTYQRIVCFACPACYLIFNLRDECLQHMSDKNHFTESLVMSKSKGTAQPVPVPQHVKNRVIALCKDVPFKVRCSLCHQVLISHQTAQAHFNVHCRQGCAVAKSDKTIVDVMKQLQVRGHCILCSKIFLRQAEIERHKESMLHEVEVNQTMAKALLQYSRFVEIQQTQRKAEDQEKTISSGLEVQFQKRNKEVSDCDGFPAKRQRLSRSGNASSSRTSVTAWFCECGLKFSEEVNASKHLLAANQIFHQCGVCGKHMGESAVARLHMSRFHGGAHLSNFLFFCRKCKVEMPRNEDILLHVSEVHRGHTYFTEREVPYDLASVLDGKPSTSIEVGLPSRSASKVRRDTVETEFSTAGHTWMCRMCEDIFDSEEGVFKHCSEVSSHSFQRFICGHCPQKFFKESTVRRHCRNEHGGQIKSSYFCGLCDSMQFDTEEEFMDHYRNLHSKDYYCMDEPEVLRPSGAEETSQHACLCMGGEGFKEEKKATYTRCMRNLAAEGRCQYMCAPCSVSVPSYAQMKTHIHTKHAALNLDKTFDVVCQECQESFRGVPRFHKHYHSQHCTLEPCLSSRGCMENSKPEPKIAKIINAIEIKPGSDEIGDKSLVTILNTSKANEEDEELHRVLSLSAEEARESVRESADLEEAVQRSLLEF</sequence>
<dbReference type="PANTHER" id="PTHR24409:SF295">
    <property type="entry name" value="AZ2-RELATED"/>
    <property type="match status" value="1"/>
</dbReference>
<dbReference type="Proteomes" id="UP001469553">
    <property type="component" value="Unassembled WGS sequence"/>
</dbReference>
<evidence type="ECO:0000256" key="6">
    <source>
        <dbReference type="SAM" id="MobiDB-lite"/>
    </source>
</evidence>
<comment type="caution">
    <text evidence="8">The sequence shown here is derived from an EMBL/GenBank/DDBJ whole genome shotgun (WGS) entry which is preliminary data.</text>
</comment>
<dbReference type="PROSITE" id="PS50157">
    <property type="entry name" value="ZINC_FINGER_C2H2_2"/>
    <property type="match status" value="3"/>
</dbReference>
<keyword evidence="4" id="KW-0862">Zinc</keyword>
<keyword evidence="3 5" id="KW-0863">Zinc-finger</keyword>
<dbReference type="InterPro" id="IPR058156">
    <property type="entry name" value="Znf-C2H2_ZNF451"/>
</dbReference>
<proteinExistence type="predicted"/>
<dbReference type="PANTHER" id="PTHR24409">
    <property type="entry name" value="ZINC FINGER PROTEIN 142"/>
    <property type="match status" value="1"/>
</dbReference>
<feature type="domain" description="C2H2-type" evidence="7">
    <location>
        <begin position="650"/>
        <end position="678"/>
    </location>
</feature>
<dbReference type="Gene3D" id="3.30.160.60">
    <property type="entry name" value="Classic Zinc Finger"/>
    <property type="match status" value="1"/>
</dbReference>
<evidence type="ECO:0000256" key="3">
    <source>
        <dbReference type="ARBA" id="ARBA00022771"/>
    </source>
</evidence>
<evidence type="ECO:0000256" key="5">
    <source>
        <dbReference type="PROSITE-ProRule" id="PRU00042"/>
    </source>
</evidence>
<keyword evidence="1" id="KW-0479">Metal-binding</keyword>
<organism evidence="8 9">
    <name type="scientific">Ameca splendens</name>
    <dbReference type="NCBI Taxonomy" id="208324"/>
    <lineage>
        <taxon>Eukaryota</taxon>
        <taxon>Metazoa</taxon>
        <taxon>Chordata</taxon>
        <taxon>Craniata</taxon>
        <taxon>Vertebrata</taxon>
        <taxon>Euteleostomi</taxon>
        <taxon>Actinopterygii</taxon>
        <taxon>Neopterygii</taxon>
        <taxon>Teleostei</taxon>
        <taxon>Neoteleostei</taxon>
        <taxon>Acanthomorphata</taxon>
        <taxon>Ovalentaria</taxon>
        <taxon>Atherinomorphae</taxon>
        <taxon>Cyprinodontiformes</taxon>
        <taxon>Goodeidae</taxon>
        <taxon>Ameca</taxon>
    </lineage>
</organism>
<evidence type="ECO:0000256" key="2">
    <source>
        <dbReference type="ARBA" id="ARBA00022737"/>
    </source>
</evidence>
<name>A0ABV0ZMN1_9TELE</name>
<accession>A0ABV0ZMN1</accession>
<evidence type="ECO:0000259" key="7">
    <source>
        <dbReference type="PROSITE" id="PS50157"/>
    </source>
</evidence>
<feature type="compositionally biased region" description="Basic and acidic residues" evidence="6">
    <location>
        <begin position="25"/>
        <end position="36"/>
    </location>
</feature>
<dbReference type="Pfam" id="PF23103">
    <property type="entry name" value="Zf-C2H2_ZNF451_5th"/>
    <property type="match status" value="1"/>
</dbReference>
<feature type="domain" description="C2H2-type" evidence="7">
    <location>
        <begin position="796"/>
        <end position="824"/>
    </location>
</feature>
<protein>
    <recommendedName>
        <fullName evidence="7">C2H2-type domain-containing protein</fullName>
    </recommendedName>
</protein>
<dbReference type="InterPro" id="IPR058950">
    <property type="entry name" value="Zf-C2H2_ZNF451_5th"/>
</dbReference>
<dbReference type="Pfam" id="PF23101">
    <property type="entry name" value="Zf-C2H2_ZNF451_1st"/>
    <property type="match status" value="1"/>
</dbReference>
<evidence type="ECO:0000256" key="4">
    <source>
        <dbReference type="ARBA" id="ARBA00022833"/>
    </source>
</evidence>
<gene>
    <name evidence="8" type="ORF">AMECASPLE_018665</name>
</gene>
<keyword evidence="9" id="KW-1185">Reference proteome</keyword>
<dbReference type="SMART" id="SM00355">
    <property type="entry name" value="ZnF_C2H2"/>
    <property type="match status" value="12"/>
</dbReference>
<evidence type="ECO:0000256" key="1">
    <source>
        <dbReference type="ARBA" id="ARBA00022723"/>
    </source>
</evidence>
<feature type="domain" description="C2H2-type" evidence="7">
    <location>
        <begin position="186"/>
        <end position="217"/>
    </location>
</feature>
<keyword evidence="2" id="KW-0677">Repeat</keyword>
<dbReference type="InterPro" id="IPR013087">
    <property type="entry name" value="Znf_C2H2_type"/>
</dbReference>
<dbReference type="EMBL" id="JAHRIP010067295">
    <property type="protein sequence ID" value="MEQ2307484.1"/>
    <property type="molecule type" value="Genomic_DNA"/>
</dbReference>
<reference evidence="8 9" key="1">
    <citation type="submission" date="2021-06" db="EMBL/GenBank/DDBJ databases">
        <authorList>
            <person name="Palmer J.M."/>
        </authorList>
    </citation>
    <scope>NUCLEOTIDE SEQUENCE [LARGE SCALE GENOMIC DNA]</scope>
    <source>
        <strain evidence="8 9">AS_MEX2019</strain>
        <tissue evidence="8">Muscle</tissue>
    </source>
</reference>
<evidence type="ECO:0000313" key="8">
    <source>
        <dbReference type="EMBL" id="MEQ2307484.1"/>
    </source>
</evidence>
<evidence type="ECO:0000313" key="9">
    <source>
        <dbReference type="Proteomes" id="UP001469553"/>
    </source>
</evidence>
<dbReference type="PROSITE" id="PS00028">
    <property type="entry name" value="ZINC_FINGER_C2H2_1"/>
    <property type="match status" value="8"/>
</dbReference>
<feature type="region of interest" description="Disordered" evidence="6">
    <location>
        <begin position="25"/>
        <end position="47"/>
    </location>
</feature>
<dbReference type="Pfam" id="PF23108">
    <property type="entry name" value="Zf-C2H2_ZNF451"/>
    <property type="match status" value="1"/>
</dbReference>
<dbReference type="InterPro" id="IPR058949">
    <property type="entry name" value="Zf-C2H2_ZNF451_1st"/>
</dbReference>